<name>A0A0H2R844_9AGAM</name>
<proteinExistence type="predicted"/>
<reference evidence="3 4" key="1">
    <citation type="submission" date="2015-04" db="EMBL/GenBank/DDBJ databases">
        <title>Complete genome sequence of Schizopora paradoxa KUC8140, a cosmopolitan wood degrader in East Asia.</title>
        <authorList>
            <consortium name="DOE Joint Genome Institute"/>
            <person name="Min B."/>
            <person name="Park H."/>
            <person name="Jang Y."/>
            <person name="Kim J.-J."/>
            <person name="Kim K.H."/>
            <person name="Pangilinan J."/>
            <person name="Lipzen A."/>
            <person name="Riley R."/>
            <person name="Grigoriev I.V."/>
            <person name="Spatafora J.W."/>
            <person name="Choi I.-G."/>
        </authorList>
    </citation>
    <scope>NUCLEOTIDE SEQUENCE [LARGE SCALE GENOMIC DNA]</scope>
    <source>
        <strain evidence="3 4">KUC8140</strain>
    </source>
</reference>
<keyword evidence="2" id="KW-1133">Transmembrane helix</keyword>
<feature type="region of interest" description="Disordered" evidence="1">
    <location>
        <begin position="54"/>
        <end position="77"/>
    </location>
</feature>
<keyword evidence="2" id="KW-0472">Membrane</keyword>
<organism evidence="3 4">
    <name type="scientific">Schizopora paradoxa</name>
    <dbReference type="NCBI Taxonomy" id="27342"/>
    <lineage>
        <taxon>Eukaryota</taxon>
        <taxon>Fungi</taxon>
        <taxon>Dikarya</taxon>
        <taxon>Basidiomycota</taxon>
        <taxon>Agaricomycotina</taxon>
        <taxon>Agaricomycetes</taxon>
        <taxon>Hymenochaetales</taxon>
        <taxon>Schizoporaceae</taxon>
        <taxon>Schizopora</taxon>
    </lineage>
</organism>
<feature type="transmembrane region" description="Helical" evidence="2">
    <location>
        <begin position="81"/>
        <end position="101"/>
    </location>
</feature>
<dbReference type="AlphaFoldDB" id="A0A0H2R844"/>
<dbReference type="InParanoid" id="A0A0H2R844"/>
<evidence type="ECO:0000256" key="1">
    <source>
        <dbReference type="SAM" id="MobiDB-lite"/>
    </source>
</evidence>
<evidence type="ECO:0000313" key="3">
    <source>
        <dbReference type="EMBL" id="KLO07985.1"/>
    </source>
</evidence>
<keyword evidence="2" id="KW-0812">Transmembrane</keyword>
<gene>
    <name evidence="3" type="ORF">SCHPADRAFT_625814</name>
</gene>
<dbReference type="EMBL" id="KQ086111">
    <property type="protein sequence ID" value="KLO07985.1"/>
    <property type="molecule type" value="Genomic_DNA"/>
</dbReference>
<dbReference type="Proteomes" id="UP000053477">
    <property type="component" value="Unassembled WGS sequence"/>
</dbReference>
<sequence>MEPRRGSSRCADRRRQGPQLRALFTDVHPPAARRERHEVHPVIVFLKAVCFRQGSHQMSVRRQRSKRRDGPKARRKRTDGYTYIAEGAFHVCWVVTFAAILQTGRGKKMDLK</sequence>
<feature type="compositionally biased region" description="Basic residues" evidence="1">
    <location>
        <begin position="59"/>
        <end position="77"/>
    </location>
</feature>
<evidence type="ECO:0000256" key="2">
    <source>
        <dbReference type="SAM" id="Phobius"/>
    </source>
</evidence>
<evidence type="ECO:0000313" key="4">
    <source>
        <dbReference type="Proteomes" id="UP000053477"/>
    </source>
</evidence>
<accession>A0A0H2R844</accession>
<protein>
    <submittedName>
        <fullName evidence="3">Uncharacterized protein</fullName>
    </submittedName>
</protein>
<keyword evidence="4" id="KW-1185">Reference proteome</keyword>